<keyword evidence="2" id="KW-1185">Reference proteome</keyword>
<feature type="non-terminal residue" evidence="1">
    <location>
        <position position="60"/>
    </location>
</feature>
<dbReference type="AlphaFoldDB" id="A0ABD0NKQ7"/>
<organism evidence="1 2">
    <name type="scientific">Cirrhinus mrigala</name>
    <name type="common">Mrigala</name>
    <dbReference type="NCBI Taxonomy" id="683832"/>
    <lineage>
        <taxon>Eukaryota</taxon>
        <taxon>Metazoa</taxon>
        <taxon>Chordata</taxon>
        <taxon>Craniata</taxon>
        <taxon>Vertebrata</taxon>
        <taxon>Euteleostomi</taxon>
        <taxon>Actinopterygii</taxon>
        <taxon>Neopterygii</taxon>
        <taxon>Teleostei</taxon>
        <taxon>Ostariophysi</taxon>
        <taxon>Cypriniformes</taxon>
        <taxon>Cyprinidae</taxon>
        <taxon>Labeoninae</taxon>
        <taxon>Labeonini</taxon>
        <taxon>Cirrhinus</taxon>
    </lineage>
</organism>
<protein>
    <submittedName>
        <fullName evidence="1">Uncharacterized protein</fullName>
    </submittedName>
</protein>
<evidence type="ECO:0000313" key="1">
    <source>
        <dbReference type="EMBL" id="KAL0161875.1"/>
    </source>
</evidence>
<evidence type="ECO:0000313" key="2">
    <source>
        <dbReference type="Proteomes" id="UP001529510"/>
    </source>
</evidence>
<gene>
    <name evidence="1" type="ORF">M9458_041271</name>
</gene>
<dbReference type="EMBL" id="JAMKFB020000021">
    <property type="protein sequence ID" value="KAL0161875.1"/>
    <property type="molecule type" value="Genomic_DNA"/>
</dbReference>
<name>A0ABD0NKQ7_CIRMR</name>
<proteinExistence type="predicted"/>
<feature type="non-terminal residue" evidence="1">
    <location>
        <position position="1"/>
    </location>
</feature>
<comment type="caution">
    <text evidence="1">The sequence shown here is derived from an EMBL/GenBank/DDBJ whole genome shotgun (WGS) entry which is preliminary data.</text>
</comment>
<reference evidence="1 2" key="1">
    <citation type="submission" date="2024-05" db="EMBL/GenBank/DDBJ databases">
        <title>Genome sequencing and assembly of Indian major carp, Cirrhinus mrigala (Hamilton, 1822).</title>
        <authorList>
            <person name="Mohindra V."/>
            <person name="Chowdhury L.M."/>
            <person name="Lal K."/>
            <person name="Jena J.K."/>
        </authorList>
    </citation>
    <scope>NUCLEOTIDE SEQUENCE [LARGE SCALE GENOMIC DNA]</scope>
    <source>
        <strain evidence="1">CM1030</strain>
        <tissue evidence="1">Blood</tissue>
    </source>
</reference>
<sequence>SAYSGTGIRDGRQVRLHHVLHRGLHLHGGALPHRPQKPGHRHVLLGRSRRQHHRALRRIL</sequence>
<dbReference type="Proteomes" id="UP001529510">
    <property type="component" value="Unassembled WGS sequence"/>
</dbReference>
<accession>A0ABD0NKQ7</accession>